<evidence type="ECO:0000256" key="1">
    <source>
        <dbReference type="SAM" id="SignalP"/>
    </source>
</evidence>
<feature type="chain" id="PRO_5020868202" evidence="1">
    <location>
        <begin position="28"/>
        <end position="429"/>
    </location>
</feature>
<dbReference type="PANTHER" id="PTHR43737:SF1">
    <property type="entry name" value="DUF1501 DOMAIN-CONTAINING PROTEIN"/>
    <property type="match status" value="1"/>
</dbReference>
<dbReference type="AlphaFoldDB" id="A0A4R6XKH1"/>
<dbReference type="InterPro" id="IPR010869">
    <property type="entry name" value="DUF1501"/>
</dbReference>
<keyword evidence="1" id="KW-0732">Signal</keyword>
<gene>
    <name evidence="2" type="ORF">C8D91_2311</name>
</gene>
<dbReference type="PROSITE" id="PS51318">
    <property type="entry name" value="TAT"/>
    <property type="match status" value="1"/>
</dbReference>
<feature type="signal peptide" evidence="1">
    <location>
        <begin position="1"/>
        <end position="27"/>
    </location>
</feature>
<protein>
    <submittedName>
        <fullName evidence="2">Uncharacterized protein (DUF1501 family)</fullName>
    </submittedName>
</protein>
<dbReference type="PANTHER" id="PTHR43737">
    <property type="entry name" value="BLL7424 PROTEIN"/>
    <property type="match status" value="1"/>
</dbReference>
<sequence>MKNMKRRTFLQSTALLGALSGVKIARAGGSSPSHQPIIIDLFMNGGMDGLNVVPPFSGPDRAFYESLRENLQVPLTGSNQVLDIGEVFGFHPAATGLRDMYLDGDLAIIHGTGLPQEYVSRSHFDATKLIELGTPHNLSTDDGWLTRHLNSTPLITGAEVIPVLVSGSANPISLQAYYNALTVDQISGYHPNSGQFEVKHSEAISNMYAGNSALDLSVAGAMDTLSVISALDLDNYVPAGDVVYPSNNSFSRQLSLIAQLIREDLSVNVATASLGGWDTHDNQGDGGGGGFFNKVAEMSNAITAMWYDLKAAGLGQQVTVVVHSEFGRRAKQNGTTSGSGTDHGSGNVMFVIGGRVNGGQMYGNFLGLAPEQLFGGQDISPEVDTRQIYATLVKEVLGNPNLDQVFPGYTNHTSLDFVSPDLIFKAGFD</sequence>
<dbReference type="Proteomes" id="UP000295724">
    <property type="component" value="Unassembled WGS sequence"/>
</dbReference>
<evidence type="ECO:0000313" key="3">
    <source>
        <dbReference type="Proteomes" id="UP000295724"/>
    </source>
</evidence>
<dbReference type="EMBL" id="SNZB01000005">
    <property type="protein sequence ID" value="TDR18394.1"/>
    <property type="molecule type" value="Genomic_DNA"/>
</dbReference>
<name>A0A4R6XKH1_9GAMM</name>
<proteinExistence type="predicted"/>
<dbReference type="Pfam" id="PF07394">
    <property type="entry name" value="DUF1501"/>
    <property type="match status" value="1"/>
</dbReference>
<accession>A0A4R6XKH1</accession>
<dbReference type="OrthoDB" id="9779968at2"/>
<dbReference type="RefSeq" id="WP_099019605.1">
    <property type="nucleotide sequence ID" value="NZ_NIHB01000003.1"/>
</dbReference>
<keyword evidence="3" id="KW-1185">Reference proteome</keyword>
<reference evidence="2 3" key="1">
    <citation type="submission" date="2019-03" db="EMBL/GenBank/DDBJ databases">
        <title>Genomic Encyclopedia of Type Strains, Phase IV (KMG-IV): sequencing the most valuable type-strain genomes for metagenomic binning, comparative biology and taxonomic classification.</title>
        <authorList>
            <person name="Goeker M."/>
        </authorList>
    </citation>
    <scope>NUCLEOTIDE SEQUENCE [LARGE SCALE GENOMIC DNA]</scope>
    <source>
        <strain evidence="2 3">DSM 25488</strain>
    </source>
</reference>
<organism evidence="2 3">
    <name type="scientific">Marinicella litoralis</name>
    <dbReference type="NCBI Taxonomy" id="644220"/>
    <lineage>
        <taxon>Bacteria</taxon>
        <taxon>Pseudomonadati</taxon>
        <taxon>Pseudomonadota</taxon>
        <taxon>Gammaproteobacteria</taxon>
        <taxon>Lysobacterales</taxon>
        <taxon>Marinicellaceae</taxon>
        <taxon>Marinicella</taxon>
    </lineage>
</organism>
<evidence type="ECO:0000313" key="2">
    <source>
        <dbReference type="EMBL" id="TDR18394.1"/>
    </source>
</evidence>
<comment type="caution">
    <text evidence="2">The sequence shown here is derived from an EMBL/GenBank/DDBJ whole genome shotgun (WGS) entry which is preliminary data.</text>
</comment>
<dbReference type="InterPro" id="IPR006311">
    <property type="entry name" value="TAT_signal"/>
</dbReference>